<dbReference type="EMBL" id="JANUEK010000006">
    <property type="protein sequence ID" value="MCS4280690.1"/>
    <property type="molecule type" value="Genomic_DNA"/>
</dbReference>
<evidence type="ECO:0000256" key="5">
    <source>
        <dbReference type="ARBA" id="ARBA00025606"/>
    </source>
</evidence>
<dbReference type="SUPFAM" id="SSF63848">
    <property type="entry name" value="Cell-division inhibitor MinC, C-terminal domain"/>
    <property type="match status" value="1"/>
</dbReference>
<keyword evidence="2 6" id="KW-0132">Cell division</keyword>
<evidence type="ECO:0000313" key="11">
    <source>
        <dbReference type="Proteomes" id="UP001320691"/>
    </source>
</evidence>
<dbReference type="GO" id="GO:0000917">
    <property type="term" value="P:division septum assembly"/>
    <property type="evidence" value="ECO:0007669"/>
    <property type="project" value="UniProtKB-KW"/>
</dbReference>
<dbReference type="HAMAP" id="MF_00267">
    <property type="entry name" value="MinC"/>
    <property type="match status" value="1"/>
</dbReference>
<evidence type="ECO:0000256" key="1">
    <source>
        <dbReference type="ARBA" id="ARBA00006291"/>
    </source>
</evidence>
<evidence type="ECO:0000256" key="7">
    <source>
        <dbReference type="SAM" id="MobiDB-lite"/>
    </source>
</evidence>
<evidence type="ECO:0000256" key="2">
    <source>
        <dbReference type="ARBA" id="ARBA00022618"/>
    </source>
</evidence>
<dbReference type="PANTHER" id="PTHR34108:SF1">
    <property type="entry name" value="SEPTUM SITE-DETERMINING PROTEIN MINC"/>
    <property type="match status" value="1"/>
</dbReference>
<proteinExistence type="inferred from homology"/>
<evidence type="ECO:0000256" key="3">
    <source>
        <dbReference type="ARBA" id="ARBA00023210"/>
    </source>
</evidence>
<dbReference type="RefSeq" id="WP_259261344.1">
    <property type="nucleotide sequence ID" value="NZ_JANUEK010000006.1"/>
</dbReference>
<keyword evidence="3 6" id="KW-0717">Septation</keyword>
<dbReference type="InterPro" id="IPR013033">
    <property type="entry name" value="MinC"/>
</dbReference>
<feature type="domain" description="Septum formation inhibitor MinC C-terminal" evidence="8">
    <location>
        <begin position="158"/>
        <end position="256"/>
    </location>
</feature>
<sequence>MDFEQAGELKIGQVGIANLRIRTLDVDRLTREMQERVARAPKLFGRAAVILDFGGLSKMPDVATAKALLDGLRKAGVLPVALAYGTTETDLLSQQLGLPLLAKFRAQYERAEAEPAPAPLPVAEPPPRRARAAAAVPAAPAPSAEATGGAPKPGRMQTANVRSGQQLYAENCDLTVMATVGAGAEVIADGSIHIYGTLRGRALAGAQGNTTARIFCREFHAELVAIAGHYKVLDDVPDSLRGKAVQVWLEQDQIKIAALD</sequence>
<feature type="compositionally biased region" description="Low complexity" evidence="7">
    <location>
        <begin position="132"/>
        <end position="146"/>
    </location>
</feature>
<dbReference type="Proteomes" id="UP001320691">
    <property type="component" value="Unassembled WGS sequence"/>
</dbReference>
<feature type="domain" description="Septum formation inhibitor MinC N-terminal" evidence="9">
    <location>
        <begin position="8"/>
        <end position="79"/>
    </location>
</feature>
<dbReference type="GO" id="GO:0000902">
    <property type="term" value="P:cell morphogenesis"/>
    <property type="evidence" value="ECO:0007669"/>
    <property type="project" value="InterPro"/>
</dbReference>
<reference evidence="10" key="1">
    <citation type="submission" date="2022-08" db="EMBL/GenBank/DDBJ databases">
        <title>Genomic analyses of the natural microbiome of Caenorhabditis elegans.</title>
        <authorList>
            <person name="Samuel B."/>
        </authorList>
    </citation>
    <scope>NUCLEOTIDE SEQUENCE</scope>
    <source>
        <strain evidence="10">BIGb0277</strain>
    </source>
</reference>
<dbReference type="Gene3D" id="2.160.20.70">
    <property type="match status" value="1"/>
</dbReference>
<comment type="caution">
    <text evidence="10">The sequence shown here is derived from an EMBL/GenBank/DDBJ whole genome shotgun (WGS) entry which is preliminary data.</text>
</comment>
<dbReference type="InterPro" id="IPR005526">
    <property type="entry name" value="Septum_form_inhib_MinC_C"/>
</dbReference>
<keyword evidence="4 6" id="KW-0131">Cell cycle</keyword>
<feature type="region of interest" description="Disordered" evidence="7">
    <location>
        <begin position="113"/>
        <end position="159"/>
    </location>
</feature>
<evidence type="ECO:0000256" key="6">
    <source>
        <dbReference type="HAMAP-Rule" id="MF_00267"/>
    </source>
</evidence>
<feature type="compositionally biased region" description="Pro residues" evidence="7">
    <location>
        <begin position="116"/>
        <end position="125"/>
    </location>
</feature>
<comment type="subunit">
    <text evidence="6">Interacts with MinD and FtsZ.</text>
</comment>
<accession>A0AAW5PLB4</accession>
<organism evidence="10 11">
    <name type="scientific">Stenotrophomonas rhizophila</name>
    <dbReference type="NCBI Taxonomy" id="216778"/>
    <lineage>
        <taxon>Bacteria</taxon>
        <taxon>Pseudomonadati</taxon>
        <taxon>Pseudomonadota</taxon>
        <taxon>Gammaproteobacteria</taxon>
        <taxon>Lysobacterales</taxon>
        <taxon>Lysobacteraceae</taxon>
        <taxon>Stenotrophomonas</taxon>
    </lineage>
</organism>
<comment type="similarity">
    <text evidence="1 6">Belongs to the MinC family.</text>
</comment>
<dbReference type="InterPro" id="IPR007874">
    <property type="entry name" value="MinC_N"/>
</dbReference>
<evidence type="ECO:0000313" key="10">
    <source>
        <dbReference type="EMBL" id="MCS4280690.1"/>
    </source>
</evidence>
<evidence type="ECO:0000256" key="4">
    <source>
        <dbReference type="ARBA" id="ARBA00023306"/>
    </source>
</evidence>
<dbReference type="GO" id="GO:1901891">
    <property type="term" value="P:regulation of cell septum assembly"/>
    <property type="evidence" value="ECO:0007669"/>
    <property type="project" value="InterPro"/>
</dbReference>
<dbReference type="InterPro" id="IPR036145">
    <property type="entry name" value="MinC_C_sf"/>
</dbReference>
<evidence type="ECO:0000259" key="9">
    <source>
        <dbReference type="Pfam" id="PF05209"/>
    </source>
</evidence>
<dbReference type="AlphaFoldDB" id="A0AAW5PLB4"/>
<dbReference type="Gene3D" id="3.30.70.260">
    <property type="match status" value="1"/>
</dbReference>
<dbReference type="Pfam" id="PF03775">
    <property type="entry name" value="MinC_C"/>
    <property type="match status" value="1"/>
</dbReference>
<protein>
    <recommendedName>
        <fullName evidence="6">Probable septum site-determining protein MinC</fullName>
    </recommendedName>
</protein>
<dbReference type="InterPro" id="IPR016098">
    <property type="entry name" value="CAP/MinC_C"/>
</dbReference>
<dbReference type="GO" id="GO:0051302">
    <property type="term" value="P:regulation of cell division"/>
    <property type="evidence" value="ECO:0007669"/>
    <property type="project" value="InterPro"/>
</dbReference>
<dbReference type="PANTHER" id="PTHR34108">
    <property type="entry name" value="SEPTUM SITE-DETERMINING PROTEIN MINC"/>
    <property type="match status" value="1"/>
</dbReference>
<dbReference type="NCBIfam" id="TIGR01222">
    <property type="entry name" value="minC"/>
    <property type="match status" value="1"/>
</dbReference>
<gene>
    <name evidence="6" type="primary">minC</name>
    <name evidence="10" type="ORF">M2412_002684</name>
</gene>
<comment type="function">
    <text evidence="5 6">Cell division inhibitor that blocks the formation of polar Z ring septums. Rapidly oscillates between the poles of the cell to destabilize FtsZ filaments that have formed before they mature into polar Z rings. Prevents FtsZ polymerization.</text>
</comment>
<evidence type="ECO:0000259" key="8">
    <source>
        <dbReference type="Pfam" id="PF03775"/>
    </source>
</evidence>
<dbReference type="Pfam" id="PF05209">
    <property type="entry name" value="MinC_N"/>
    <property type="match status" value="1"/>
</dbReference>
<name>A0AAW5PLB4_9GAMM</name>